<feature type="compositionally biased region" description="Polar residues" evidence="1">
    <location>
        <begin position="90"/>
        <end position="100"/>
    </location>
</feature>
<evidence type="ECO:0000256" key="1">
    <source>
        <dbReference type="SAM" id="MobiDB-lite"/>
    </source>
</evidence>
<feature type="region of interest" description="Disordered" evidence="1">
    <location>
        <begin position="79"/>
        <end position="113"/>
    </location>
</feature>
<evidence type="ECO:0000313" key="2">
    <source>
        <dbReference type="EMBL" id="AWV57065.1"/>
    </source>
</evidence>
<reference evidence="2" key="1">
    <citation type="journal article" date="2018" name="Arch. Virol.">
        <title>Identification and molecular characterization of a novel circular single-stranded DNA virus associated with yerba mate in Argentina.</title>
        <authorList>
            <person name="Bejerman N."/>
            <person name="de Breuil S."/>
            <person name="Nome C."/>
        </authorList>
    </citation>
    <scope>NUCLEOTIDE SEQUENCE</scope>
    <source>
        <strain evidence="2">Garupa</strain>
    </source>
</reference>
<protein>
    <submittedName>
        <fullName evidence="2">Uncharacterized protein</fullName>
    </submittedName>
</protein>
<dbReference type="EMBL" id="MG748716">
    <property type="protein sequence ID" value="AWV57065.1"/>
    <property type="molecule type" value="Genomic_DNA"/>
</dbReference>
<proteinExistence type="predicted"/>
<organism evidence="2">
    <name type="scientific">Yerba mate-associated circular DNA virus 1</name>
    <dbReference type="NCBI Taxonomy" id="2219873"/>
    <lineage>
        <taxon>Viruses</taxon>
        <taxon>Monodnaviria</taxon>
        <taxon>Shotokuvirae</taxon>
        <taxon>Cressdnaviricota</taxon>
        <taxon>Arfiviricetes</taxon>
        <taxon>Mulpavirales</taxon>
        <taxon>Amesuviridae</taxon>
        <taxon>Yermavirus</taxon>
        <taxon>Yermavirus ilicis</taxon>
    </lineage>
</organism>
<accession>A0A2Z4ELG0</accession>
<sequence>MQLSSNSGVGTTLRGEAEHLLAEERAQARRLVRTDLVFLRELLDLAKEIILSGQVAWSFLGQNGAEPLAHAGGLTINEPIRLSESEDEMSSYTSSISQGDLSDHSGGSHHRSK</sequence>
<name>A0A2Z4ELG0_9VIRU</name>